<dbReference type="AlphaFoldDB" id="A0A9E7RU79"/>
<evidence type="ECO:0000313" key="2">
    <source>
        <dbReference type="EMBL" id="MEJ8543424.1"/>
    </source>
</evidence>
<keyword evidence="4" id="KW-1185">Reference proteome</keyword>
<dbReference type="Proteomes" id="UP001369247">
    <property type="component" value="Unassembled WGS sequence"/>
</dbReference>
<name>A0A9E7RU79_METWO</name>
<dbReference type="EMBL" id="CP104550">
    <property type="protein sequence ID" value="UXH32365.1"/>
    <property type="molecule type" value="Genomic_DNA"/>
</dbReference>
<feature type="region of interest" description="Disordered" evidence="1">
    <location>
        <begin position="1"/>
        <end position="25"/>
    </location>
</feature>
<dbReference type="KEGG" id="mwo:MWSIV6_0666"/>
<dbReference type="EMBL" id="JAXUHJ010000014">
    <property type="protein sequence ID" value="MEJ8543424.1"/>
    <property type="molecule type" value="Genomic_DNA"/>
</dbReference>
<evidence type="ECO:0000256" key="1">
    <source>
        <dbReference type="SAM" id="MobiDB-lite"/>
    </source>
</evidence>
<gene>
    <name evidence="3" type="ORF">N5910_03510</name>
    <name evidence="2" type="ORF">U2150_07985</name>
</gene>
<evidence type="ECO:0000313" key="4">
    <source>
        <dbReference type="Proteomes" id="UP001369247"/>
    </source>
</evidence>
<feature type="compositionally biased region" description="Acidic residues" evidence="1">
    <location>
        <begin position="9"/>
        <end position="20"/>
    </location>
</feature>
<evidence type="ECO:0000313" key="3">
    <source>
        <dbReference type="EMBL" id="UXH32365.1"/>
    </source>
</evidence>
<dbReference type="Proteomes" id="UP001065373">
    <property type="component" value="Chromosome"/>
</dbReference>
<reference evidence="2 4" key="2">
    <citation type="submission" date="2023-12" db="EMBL/GenBank/DDBJ databases">
        <title>Phenotypic and Genomic Characterization of Methanothermobacter wolfeii Strain BSEL, a CO2-Capturing Archaeon with Minimal Nutrient Requirements.</title>
        <authorList>
            <person name="Ale Enriquez F."/>
            <person name="Ahring B.K."/>
        </authorList>
    </citation>
    <scope>NUCLEOTIDE SEQUENCE [LARGE SCALE GENOMIC DNA]</scope>
    <source>
        <strain evidence="2 4">BSEL-1</strain>
    </source>
</reference>
<protein>
    <submittedName>
        <fullName evidence="3">Uncharacterized protein</fullName>
    </submittedName>
</protein>
<sequence length="103" mass="11457">MENNKCGCEDEPPAEAEENVEPCCGSDDTDIEEDAGCCCGAKHPDESLVDNPDKPTFIADDEFIKEFEKRAHSIGIKVIGYTQLTSELLIKKINLFNTQMPLY</sequence>
<proteinExistence type="predicted"/>
<organism evidence="3">
    <name type="scientific">Methanothermobacter wolfeii</name>
    <name type="common">Methanobacterium wolfei</name>
    <dbReference type="NCBI Taxonomy" id="145261"/>
    <lineage>
        <taxon>Archaea</taxon>
        <taxon>Methanobacteriati</taxon>
        <taxon>Methanobacteriota</taxon>
        <taxon>Methanomada group</taxon>
        <taxon>Methanobacteria</taxon>
        <taxon>Methanobacteriales</taxon>
        <taxon>Methanobacteriaceae</taxon>
        <taxon>Methanothermobacter</taxon>
    </lineage>
</organism>
<reference evidence="3" key="1">
    <citation type="submission" date="2022-09" db="EMBL/GenBank/DDBJ databases">
        <title>Characterization of three MwoI isoschizomers from sequenced genome and metagenomes.</title>
        <authorList>
            <person name="Fomenkov A."/>
            <person name="Xu S.Y."/>
            <person name="Roberts R.J."/>
        </authorList>
    </citation>
    <scope>NUCLEOTIDE SEQUENCE</scope>
    <source>
        <strain evidence="3">DSM 2970</strain>
    </source>
</reference>
<dbReference type="GeneID" id="58978320"/>
<accession>A0A9E7RU79</accession>
<dbReference type="RefSeq" id="WP_145924512.1">
    <property type="nucleotide sequence ID" value="NZ_CP104550.1"/>
</dbReference>